<evidence type="ECO:0000256" key="1">
    <source>
        <dbReference type="ARBA" id="ARBA00022618"/>
    </source>
</evidence>
<accession>A0A3E2TSF9</accession>
<dbReference type="InterPro" id="IPR023052">
    <property type="entry name" value="Cell_div_SepF"/>
</dbReference>
<feature type="compositionally biased region" description="Acidic residues" evidence="6">
    <location>
        <begin position="17"/>
        <end position="34"/>
    </location>
</feature>
<dbReference type="PANTHER" id="PTHR35798:SF1">
    <property type="entry name" value="CELL DIVISION PROTEIN SEPF"/>
    <property type="match status" value="1"/>
</dbReference>
<dbReference type="Pfam" id="PF04472">
    <property type="entry name" value="SepF"/>
    <property type="match status" value="1"/>
</dbReference>
<dbReference type="Proteomes" id="UP000260773">
    <property type="component" value="Unassembled WGS sequence"/>
</dbReference>
<evidence type="ECO:0000256" key="3">
    <source>
        <dbReference type="ARBA" id="ARBA00023306"/>
    </source>
</evidence>
<feature type="compositionally biased region" description="Polar residues" evidence="6">
    <location>
        <begin position="76"/>
        <end position="96"/>
    </location>
</feature>
<evidence type="ECO:0000256" key="5">
    <source>
        <dbReference type="HAMAP-Rule" id="MF_01197"/>
    </source>
</evidence>
<protein>
    <recommendedName>
        <fullName evidence="5">Cell division protein SepF</fullName>
    </recommendedName>
</protein>
<dbReference type="AlphaFoldDB" id="A0A3E2TSF9"/>
<dbReference type="InterPro" id="IPR038594">
    <property type="entry name" value="SepF-like_sf"/>
</dbReference>
<dbReference type="RefSeq" id="WP_117526796.1">
    <property type="nucleotide sequence ID" value="NZ_JAQDKA010000002.1"/>
</dbReference>
<dbReference type="HAMAP" id="MF_01197">
    <property type="entry name" value="SepF"/>
    <property type="match status" value="1"/>
</dbReference>
<comment type="subcellular location">
    <subcellularLocation>
        <location evidence="5">Cytoplasm</location>
    </subcellularLocation>
    <text evidence="5">Localizes to the division site, in a FtsZ-dependent manner.</text>
</comment>
<comment type="function">
    <text evidence="4 5">Cell division protein that is part of the divisome complex and is recruited early to the Z-ring. Probably stimulates Z-ring formation, perhaps through the cross-linking of FtsZ protofilaments. Its function overlaps with FtsA.</text>
</comment>
<feature type="region of interest" description="Disordered" evidence="6">
    <location>
        <begin position="16"/>
        <end position="97"/>
    </location>
</feature>
<evidence type="ECO:0000313" key="8">
    <source>
        <dbReference type="Proteomes" id="UP000260773"/>
    </source>
</evidence>
<dbReference type="PANTHER" id="PTHR35798">
    <property type="entry name" value="CELL DIVISION PROTEIN SEPF"/>
    <property type="match status" value="1"/>
</dbReference>
<keyword evidence="2 5" id="KW-0717">Septation</keyword>
<name>A0A3E2TSF9_9FIRM</name>
<evidence type="ECO:0000256" key="2">
    <source>
        <dbReference type="ARBA" id="ARBA00023210"/>
    </source>
</evidence>
<keyword evidence="5" id="KW-0963">Cytoplasm</keyword>
<comment type="similarity">
    <text evidence="5">Belongs to the SepF family.</text>
</comment>
<reference evidence="7 8" key="1">
    <citation type="submission" date="2018-08" db="EMBL/GenBank/DDBJ databases">
        <title>A genome reference for cultivated species of the human gut microbiota.</title>
        <authorList>
            <person name="Zou Y."/>
            <person name="Xue W."/>
            <person name="Luo G."/>
        </authorList>
    </citation>
    <scope>NUCLEOTIDE SEQUENCE [LARGE SCALE GENOMIC DNA]</scope>
    <source>
        <strain evidence="7 8">AF45-17</strain>
    </source>
</reference>
<dbReference type="InterPro" id="IPR007561">
    <property type="entry name" value="Cell_div_SepF/SepF-rel"/>
</dbReference>
<evidence type="ECO:0000256" key="6">
    <source>
        <dbReference type="SAM" id="MobiDB-lite"/>
    </source>
</evidence>
<keyword evidence="3 5" id="KW-0131">Cell cycle</keyword>
<evidence type="ECO:0000313" key="7">
    <source>
        <dbReference type="EMBL" id="RGB81928.1"/>
    </source>
</evidence>
<feature type="compositionally biased region" description="Acidic residues" evidence="6">
    <location>
        <begin position="59"/>
        <end position="71"/>
    </location>
</feature>
<dbReference type="GO" id="GO:0043093">
    <property type="term" value="P:FtsZ-dependent cytokinesis"/>
    <property type="evidence" value="ECO:0007669"/>
    <property type="project" value="UniProtKB-UniRule"/>
</dbReference>
<dbReference type="Gene3D" id="3.30.110.150">
    <property type="entry name" value="SepF-like protein"/>
    <property type="match status" value="1"/>
</dbReference>
<organism evidence="7 8">
    <name type="scientific">Coprococcus catus</name>
    <dbReference type="NCBI Taxonomy" id="116085"/>
    <lineage>
        <taxon>Bacteria</taxon>
        <taxon>Bacillati</taxon>
        <taxon>Bacillota</taxon>
        <taxon>Clostridia</taxon>
        <taxon>Lachnospirales</taxon>
        <taxon>Lachnospiraceae</taxon>
        <taxon>Coprococcus</taxon>
    </lineage>
</organism>
<dbReference type="EMBL" id="QVEP01000003">
    <property type="protein sequence ID" value="RGB81928.1"/>
    <property type="molecule type" value="Genomic_DNA"/>
</dbReference>
<dbReference type="GO" id="GO:0005737">
    <property type="term" value="C:cytoplasm"/>
    <property type="evidence" value="ECO:0007669"/>
    <property type="project" value="UniProtKB-SubCell"/>
</dbReference>
<sequence>MSKGFNKILDFMKLNDDEYEEYDDEEIDTEEEPEEAPKKKTFARSTANSRKTSARQKDELEDMADDWDDEPEVKSTRSTQAHTSSRSTRKATSYGRSSKIVPMHSNITSRSMEVCVSKPDEFDTCQEICDIILSGRAAIINFDAVTTQEAQRIIDFVSGSCYAINGNIKPISDTIVIVTPEDIDITGDLQELASSSVNVPAFGFSEEEE</sequence>
<dbReference type="GO" id="GO:0000917">
    <property type="term" value="P:division septum assembly"/>
    <property type="evidence" value="ECO:0007669"/>
    <property type="project" value="UniProtKB-KW"/>
</dbReference>
<evidence type="ECO:0000256" key="4">
    <source>
        <dbReference type="ARBA" id="ARBA00044936"/>
    </source>
</evidence>
<comment type="caution">
    <text evidence="7">The sequence shown here is derived from an EMBL/GenBank/DDBJ whole genome shotgun (WGS) entry which is preliminary data.</text>
</comment>
<proteinExistence type="inferred from homology"/>
<gene>
    <name evidence="5" type="primary">sepF</name>
    <name evidence="7" type="ORF">DW070_01810</name>
</gene>
<keyword evidence="1 5" id="KW-0132">Cell division</keyword>
<comment type="subunit">
    <text evidence="5">Homodimer. Interacts with FtsZ.</text>
</comment>